<dbReference type="OrthoDB" id="9812189at2"/>
<evidence type="ECO:0000313" key="9">
    <source>
        <dbReference type="Proteomes" id="UP000094969"/>
    </source>
</evidence>
<feature type="transmembrane region" description="Helical" evidence="6">
    <location>
        <begin position="280"/>
        <end position="306"/>
    </location>
</feature>
<evidence type="ECO:0000256" key="3">
    <source>
        <dbReference type="ARBA" id="ARBA00022692"/>
    </source>
</evidence>
<feature type="transmembrane region" description="Helical" evidence="6">
    <location>
        <begin position="146"/>
        <end position="171"/>
    </location>
</feature>
<keyword evidence="9" id="KW-1185">Reference proteome</keyword>
<dbReference type="GO" id="GO:0022857">
    <property type="term" value="F:transmembrane transporter activity"/>
    <property type="evidence" value="ECO:0007669"/>
    <property type="project" value="InterPro"/>
</dbReference>
<gene>
    <name evidence="8" type="ORF">BHK69_22480</name>
</gene>
<feature type="transmembrane region" description="Helical" evidence="6">
    <location>
        <begin position="312"/>
        <end position="332"/>
    </location>
</feature>
<evidence type="ECO:0000256" key="6">
    <source>
        <dbReference type="SAM" id="Phobius"/>
    </source>
</evidence>
<dbReference type="InterPro" id="IPR050189">
    <property type="entry name" value="MFS_Efflux_Transporters"/>
</dbReference>
<feature type="transmembrane region" description="Helical" evidence="6">
    <location>
        <begin position="218"/>
        <end position="239"/>
    </location>
</feature>
<feature type="transmembrane region" description="Helical" evidence="6">
    <location>
        <begin position="251"/>
        <end position="273"/>
    </location>
</feature>
<feature type="transmembrane region" description="Helical" evidence="6">
    <location>
        <begin position="370"/>
        <end position="389"/>
    </location>
</feature>
<dbReference type="CDD" id="cd17324">
    <property type="entry name" value="MFS_NepI_like"/>
    <property type="match status" value="1"/>
</dbReference>
<dbReference type="PROSITE" id="PS50850">
    <property type="entry name" value="MFS"/>
    <property type="match status" value="1"/>
</dbReference>
<dbReference type="SUPFAM" id="SSF103473">
    <property type="entry name" value="MFS general substrate transporter"/>
    <property type="match status" value="1"/>
</dbReference>
<dbReference type="InterPro" id="IPR011701">
    <property type="entry name" value="MFS"/>
</dbReference>
<keyword evidence="3 6" id="KW-0812">Transmembrane</keyword>
<dbReference type="PANTHER" id="PTHR43124:SF5">
    <property type="entry name" value="PURINE RIBONUCLEOSIDE EFFLUX PUMP NEPI"/>
    <property type="match status" value="1"/>
</dbReference>
<dbReference type="Gene3D" id="1.20.1250.20">
    <property type="entry name" value="MFS general substrate transporter like domains"/>
    <property type="match status" value="1"/>
</dbReference>
<feature type="transmembrane region" description="Helical" evidence="6">
    <location>
        <begin position="344"/>
        <end position="364"/>
    </location>
</feature>
<dbReference type="PANTHER" id="PTHR43124">
    <property type="entry name" value="PURINE EFFLUX PUMP PBUE"/>
    <property type="match status" value="1"/>
</dbReference>
<feature type="transmembrane region" description="Helical" evidence="6">
    <location>
        <begin position="60"/>
        <end position="78"/>
    </location>
</feature>
<dbReference type="InterPro" id="IPR036259">
    <property type="entry name" value="MFS_trans_sf"/>
</dbReference>
<dbReference type="EMBL" id="CP017147">
    <property type="protein sequence ID" value="AOO82829.1"/>
    <property type="molecule type" value="Genomic_DNA"/>
</dbReference>
<sequence>MQVHVPANTVDLREASAPWSAVCAMSLCAFVLVASEFMPVSLLTPLASELGLTEGQAGQAISISGIFAVATSLGISWVTRRLDRKRVLLSLTALMIVSGALVALAPSYALLMLGRALLGIAIGGCWSMSTAVLIRIVPKASVPKAIAILQGGSAFASTVAAPLGAFIGSLIGWRGAFFSVVPLAAMALIWQAMTLPALPSERKRGTGNVLLLLAQPKIAVGMTAVALLFMGQFTLFTYLRPFLETVTRVDVSTLSLILLGIGVAGLVGTMAIGELIERHLYATVIAIPLLMVVIAVGLVVFGGWVVGAAVLLGAWGLLATPAPVGWFTWLSLSLPEDAEAGGGLMVAVIQLAITLGATVGGLLYDAAGYEVTFGLSAGILALAAALAILTGRTAPAS</sequence>
<keyword evidence="2" id="KW-1003">Cell membrane</keyword>
<feature type="transmembrane region" description="Helical" evidence="6">
    <location>
        <begin position="21"/>
        <end position="40"/>
    </location>
</feature>
<feature type="transmembrane region" description="Helical" evidence="6">
    <location>
        <begin position="87"/>
        <end position="110"/>
    </location>
</feature>
<comment type="subcellular location">
    <subcellularLocation>
        <location evidence="1">Cell membrane</location>
        <topology evidence="1">Multi-pass membrane protein</topology>
    </subcellularLocation>
</comment>
<evidence type="ECO:0000256" key="5">
    <source>
        <dbReference type="ARBA" id="ARBA00023136"/>
    </source>
</evidence>
<feature type="transmembrane region" description="Helical" evidence="6">
    <location>
        <begin position="177"/>
        <end position="198"/>
    </location>
</feature>
<organism evidence="8 9">
    <name type="scientific">Bosea vaviloviae</name>
    <dbReference type="NCBI Taxonomy" id="1526658"/>
    <lineage>
        <taxon>Bacteria</taxon>
        <taxon>Pseudomonadati</taxon>
        <taxon>Pseudomonadota</taxon>
        <taxon>Alphaproteobacteria</taxon>
        <taxon>Hyphomicrobiales</taxon>
        <taxon>Boseaceae</taxon>
        <taxon>Bosea</taxon>
    </lineage>
</organism>
<name>A0A1D7U617_9HYPH</name>
<evidence type="ECO:0000256" key="1">
    <source>
        <dbReference type="ARBA" id="ARBA00004651"/>
    </source>
</evidence>
<protein>
    <submittedName>
        <fullName evidence="8">Transcriptional regulator</fullName>
    </submittedName>
</protein>
<dbReference type="Proteomes" id="UP000094969">
    <property type="component" value="Chromosome"/>
</dbReference>
<evidence type="ECO:0000259" key="7">
    <source>
        <dbReference type="PROSITE" id="PS50850"/>
    </source>
</evidence>
<reference evidence="8 9" key="1">
    <citation type="journal article" date="2015" name="Antonie Van Leeuwenhoek">
        <title>Bosea vaviloviae sp. nov., a new species of slow-growing rhizobia isolated from nodules of the relict species Vavilovia formosa (Stev.) Fed.</title>
        <authorList>
            <person name="Safronova V.I."/>
            <person name="Kuznetsova I.G."/>
            <person name="Sazanova A.L."/>
            <person name="Kimeklis A.K."/>
            <person name="Belimov A.A."/>
            <person name="Andronov E.E."/>
            <person name="Pinaev A.G."/>
            <person name="Chizhevskaya E.P."/>
            <person name="Pukhaev A.R."/>
            <person name="Popov K.P."/>
            <person name="Willems A."/>
            <person name="Tikhonovich I.A."/>
        </authorList>
    </citation>
    <scope>NUCLEOTIDE SEQUENCE [LARGE SCALE GENOMIC DNA]</scope>
    <source>
        <strain evidence="8 9">Vaf18</strain>
    </source>
</reference>
<dbReference type="KEGG" id="bvv:BHK69_22480"/>
<dbReference type="AlphaFoldDB" id="A0A1D7U617"/>
<keyword evidence="5 6" id="KW-0472">Membrane</keyword>
<dbReference type="Pfam" id="PF07690">
    <property type="entry name" value="MFS_1"/>
    <property type="match status" value="1"/>
</dbReference>
<dbReference type="RefSeq" id="WP_069692035.1">
    <property type="nucleotide sequence ID" value="NZ_CP017147.1"/>
</dbReference>
<feature type="domain" description="Major facilitator superfamily (MFS) profile" evidence="7">
    <location>
        <begin position="21"/>
        <end position="395"/>
    </location>
</feature>
<proteinExistence type="predicted"/>
<dbReference type="InterPro" id="IPR020846">
    <property type="entry name" value="MFS_dom"/>
</dbReference>
<accession>A0A1D7U617</accession>
<evidence type="ECO:0000256" key="2">
    <source>
        <dbReference type="ARBA" id="ARBA00022475"/>
    </source>
</evidence>
<dbReference type="GO" id="GO:0005886">
    <property type="term" value="C:plasma membrane"/>
    <property type="evidence" value="ECO:0007669"/>
    <property type="project" value="UniProtKB-SubCell"/>
</dbReference>
<dbReference type="STRING" id="1526658.BHK69_22480"/>
<evidence type="ECO:0000313" key="8">
    <source>
        <dbReference type="EMBL" id="AOO82829.1"/>
    </source>
</evidence>
<keyword evidence="4 6" id="KW-1133">Transmembrane helix</keyword>
<evidence type="ECO:0000256" key="4">
    <source>
        <dbReference type="ARBA" id="ARBA00022989"/>
    </source>
</evidence>